<feature type="region of interest" description="Disordered" evidence="3">
    <location>
        <begin position="818"/>
        <end position="865"/>
    </location>
</feature>
<feature type="compositionally biased region" description="Polar residues" evidence="3">
    <location>
        <begin position="77"/>
        <end position="98"/>
    </location>
</feature>
<feature type="compositionally biased region" description="Low complexity" evidence="3">
    <location>
        <begin position="43"/>
        <end position="76"/>
    </location>
</feature>
<keyword evidence="5" id="KW-1185">Reference proteome</keyword>
<feature type="compositionally biased region" description="Polar residues" evidence="3">
    <location>
        <begin position="22"/>
        <end position="32"/>
    </location>
</feature>
<proteinExistence type="predicted"/>
<organism evidence="4 5">
    <name type="scientific">Thielaviopsis punctulata</name>
    <dbReference type="NCBI Taxonomy" id="72032"/>
    <lineage>
        <taxon>Eukaryota</taxon>
        <taxon>Fungi</taxon>
        <taxon>Dikarya</taxon>
        <taxon>Ascomycota</taxon>
        <taxon>Pezizomycotina</taxon>
        <taxon>Sordariomycetes</taxon>
        <taxon>Hypocreomycetidae</taxon>
        <taxon>Microascales</taxon>
        <taxon>Ceratocystidaceae</taxon>
        <taxon>Thielaviopsis</taxon>
    </lineage>
</organism>
<feature type="compositionally biased region" description="Low complexity" evidence="3">
    <location>
        <begin position="833"/>
        <end position="847"/>
    </location>
</feature>
<feature type="non-terminal residue" evidence="4">
    <location>
        <position position="921"/>
    </location>
</feature>
<accession>A0A0F4Z8C7</accession>
<gene>
    <name evidence="4" type="ORF">TD95_004519</name>
</gene>
<reference evidence="4 5" key="1">
    <citation type="submission" date="2015-03" db="EMBL/GenBank/DDBJ databases">
        <authorList>
            <person name="Radwan O."/>
            <person name="Al-Naeli F.A."/>
            <person name="Rendon G.A."/>
            <person name="Fields C."/>
        </authorList>
    </citation>
    <scope>NUCLEOTIDE SEQUENCE [LARGE SCALE GENOMIC DNA]</scope>
    <source>
        <strain evidence="4">CR-DP1</strain>
    </source>
</reference>
<evidence type="ECO:0000313" key="5">
    <source>
        <dbReference type="Proteomes" id="UP000033483"/>
    </source>
</evidence>
<dbReference type="PANTHER" id="PTHR43503">
    <property type="entry name" value="MCG48959-RELATED"/>
    <property type="match status" value="1"/>
</dbReference>
<protein>
    <recommendedName>
        <fullName evidence="6">BTB domain-containing protein</fullName>
    </recommendedName>
</protein>
<dbReference type="Gene3D" id="2.120.10.80">
    <property type="entry name" value="Kelch-type beta propeller"/>
    <property type="match status" value="1"/>
</dbReference>
<feature type="compositionally biased region" description="Low complexity" evidence="3">
    <location>
        <begin position="588"/>
        <end position="601"/>
    </location>
</feature>
<dbReference type="GO" id="GO:0005739">
    <property type="term" value="C:mitochondrion"/>
    <property type="evidence" value="ECO:0007669"/>
    <property type="project" value="TreeGrafter"/>
</dbReference>
<dbReference type="GO" id="GO:0045454">
    <property type="term" value="P:cell redox homeostasis"/>
    <property type="evidence" value="ECO:0007669"/>
    <property type="project" value="TreeGrafter"/>
</dbReference>
<feature type="region of interest" description="Disordered" evidence="3">
    <location>
        <begin position="22"/>
        <end position="100"/>
    </location>
</feature>
<evidence type="ECO:0000313" key="4">
    <source>
        <dbReference type="EMBL" id="KKA26341.1"/>
    </source>
</evidence>
<dbReference type="Proteomes" id="UP000033483">
    <property type="component" value="Unassembled WGS sequence"/>
</dbReference>
<sequence length="921" mass="98757">MDAANLSQSNGAYGHYESMSSSVHYDMSQSQHLDAERSRHNGPSQSPSFQQQQHQNPHQHQQQQQQKQQSKQSSQPRTPNSGSTSTATNDGHSSQNPASAHLSGLMCNVHKTTGREPHPLVGVTTTIVGDKLYVFGGRHVSRNRQGPLTSAMYELDLISRHWTKLSTTGDVPTPRYFHSMCALGDTKMVCYGGMAAVSGNGDDQPSVMSDVYIYDIPTKRWSFIPVQGTPQGRYAHCATVLGSSAMFTSHKAPLSALQHNASSAGNPNEGRIGINIDGTGGAEMVILGGQDANNQYIEEISVFNLRSLKWTSTQQLGKSCGAYRSVVAALPPATAAKVGRHPNLQRQDTSARDSASSMLIYSNYNFLDVKLELQIRAPDGSLTEKVMSGTHTPPGLRFPNGGIIDTHFVVSGTYLTSSKQEYALWALDLRSLTWSRIDAGGAVFSHGSWNKGILWNRRNTFVILGNCKRSLVEDYNHRRINFTNVCMVELEAFGFYNNPRRVSPMSGFISASSPFTAPSLSLARKAGYTAAGRQNSRAADELGEKLLSMREVADMDILCIEGGRIPINSRLVSRRWGPYFNQLLREGTTSQDTSDSLTLRSGMAGTSMRSPAVNSSRSTASESTLMSSTSSGAHPPSTSASSVSNGSVNFGPDDYMSNNSLTPRTLNPTSRPRCLYLPHTSLTVQALVHFLYTSSLPPPSSTICTPQILCSLLQIARPYKVDGLLEAVVERLHMILDSRNAAAVFNATAMAAGGGRGIDGSLNPNYTGSSSELAAAADGLYGLDQMVDQMSMDPSAADAAAQSHEAARSAALRINTSVSHTGPAQRPSTESLSATASQSGSEWSSEMGESENEMAGGVAGGDDGPQIWTGELSSVIGLQKRGLRGLMEGRRMRERTGTNSGMGAANGGYQQQTRVGLGIAG</sequence>
<dbReference type="InterPro" id="IPR015915">
    <property type="entry name" value="Kelch-typ_b-propeller"/>
</dbReference>
<dbReference type="InterPro" id="IPR011333">
    <property type="entry name" value="SKP1/BTB/POZ_sf"/>
</dbReference>
<keyword evidence="1" id="KW-0880">Kelch repeat</keyword>
<feature type="compositionally biased region" description="Polar residues" evidence="3">
    <location>
        <begin position="818"/>
        <end position="832"/>
    </location>
</feature>
<dbReference type="AlphaFoldDB" id="A0A0F4Z8C7"/>
<name>A0A0F4Z8C7_9PEZI</name>
<dbReference type="SUPFAM" id="SSF117281">
    <property type="entry name" value="Kelch motif"/>
    <property type="match status" value="1"/>
</dbReference>
<feature type="compositionally biased region" description="Low complexity" evidence="3">
    <location>
        <begin position="615"/>
        <end position="646"/>
    </location>
</feature>
<evidence type="ECO:0008006" key="6">
    <source>
        <dbReference type="Google" id="ProtNLM"/>
    </source>
</evidence>
<dbReference type="GO" id="GO:0005829">
    <property type="term" value="C:cytosol"/>
    <property type="evidence" value="ECO:0007669"/>
    <property type="project" value="TreeGrafter"/>
</dbReference>
<evidence type="ECO:0000256" key="1">
    <source>
        <dbReference type="ARBA" id="ARBA00022441"/>
    </source>
</evidence>
<dbReference type="OrthoDB" id="10001928at2759"/>
<evidence type="ECO:0000256" key="2">
    <source>
        <dbReference type="ARBA" id="ARBA00022737"/>
    </source>
</evidence>
<evidence type="ECO:0000256" key="3">
    <source>
        <dbReference type="SAM" id="MobiDB-lite"/>
    </source>
</evidence>
<feature type="region of interest" description="Disordered" evidence="3">
    <location>
        <begin position="587"/>
        <end position="646"/>
    </location>
</feature>
<keyword evidence="2" id="KW-0677">Repeat</keyword>
<comment type="caution">
    <text evidence="4">The sequence shown here is derived from an EMBL/GenBank/DDBJ whole genome shotgun (WGS) entry which is preliminary data.</text>
</comment>
<dbReference type="EMBL" id="LAEV01002234">
    <property type="protein sequence ID" value="KKA26341.1"/>
    <property type="molecule type" value="Genomic_DNA"/>
</dbReference>
<dbReference type="PANTHER" id="PTHR43503:SF2">
    <property type="entry name" value="NEGATIVE REGULATOR OF SPORULATION MDS3-RELATED"/>
    <property type="match status" value="1"/>
</dbReference>
<dbReference type="Gene3D" id="3.30.710.10">
    <property type="entry name" value="Potassium Channel Kv1.1, Chain A"/>
    <property type="match status" value="1"/>
</dbReference>
<dbReference type="Pfam" id="PF24681">
    <property type="entry name" value="Kelch_KLHDC2_KLHL20_DRC7"/>
    <property type="match status" value="1"/>
</dbReference>